<dbReference type="EMBL" id="WEGJ01000008">
    <property type="protein sequence ID" value="MQY12738.1"/>
    <property type="molecule type" value="Genomic_DNA"/>
</dbReference>
<keyword evidence="4" id="KW-1185">Reference proteome</keyword>
<evidence type="ECO:0000256" key="1">
    <source>
        <dbReference type="SAM" id="MobiDB-lite"/>
    </source>
</evidence>
<sequence>MKPRKPAAPAPGKKRPPHRRPVPHHQPQPYEQAAPQRPPQTAPSHSLTYVLDVEEPRRAEAARTAVAHRVLPFGTGLTLMGLGLGYIGLRLRRRV</sequence>
<feature type="region of interest" description="Disordered" evidence="1">
    <location>
        <begin position="1"/>
        <end position="46"/>
    </location>
</feature>
<name>A0A7K0CH15_9ACTN</name>
<reference evidence="3 4" key="1">
    <citation type="submission" date="2019-10" db="EMBL/GenBank/DDBJ databases">
        <title>Streptomyces smaragdinus sp. nov. and Streptomyces fabii sp. nov., isolated from the gut of fungus growing-termite Macrotermes natalensis.</title>
        <authorList>
            <person name="Schwitalla J."/>
            <person name="Benndorf R."/>
            <person name="Martin K."/>
            <person name="De Beer W."/>
            <person name="Kaster A.-K."/>
            <person name="Vollmers J."/>
            <person name="Poulsen M."/>
            <person name="Beemelmanns C."/>
        </authorList>
    </citation>
    <scope>NUCLEOTIDE SEQUENCE [LARGE SCALE GENOMIC DNA]</scope>
    <source>
        <strain evidence="3 4">RB5</strain>
    </source>
</reference>
<organism evidence="3 4">
    <name type="scientific">Streptomyces smaragdinus</name>
    <dbReference type="NCBI Taxonomy" id="2585196"/>
    <lineage>
        <taxon>Bacteria</taxon>
        <taxon>Bacillati</taxon>
        <taxon>Actinomycetota</taxon>
        <taxon>Actinomycetes</taxon>
        <taxon>Kitasatosporales</taxon>
        <taxon>Streptomycetaceae</taxon>
        <taxon>Streptomyces</taxon>
    </lineage>
</organism>
<feature type="transmembrane region" description="Helical" evidence="2">
    <location>
        <begin position="70"/>
        <end position="89"/>
    </location>
</feature>
<gene>
    <name evidence="3" type="ORF">SRB5_28770</name>
</gene>
<accession>A0A7K0CH15</accession>
<proteinExistence type="predicted"/>
<keyword evidence="2" id="KW-0812">Transmembrane</keyword>
<keyword evidence="2" id="KW-1133">Transmembrane helix</keyword>
<dbReference type="RefSeq" id="WP_153452339.1">
    <property type="nucleotide sequence ID" value="NZ_WEGJ01000008.1"/>
</dbReference>
<evidence type="ECO:0000313" key="4">
    <source>
        <dbReference type="Proteomes" id="UP000466345"/>
    </source>
</evidence>
<dbReference type="Proteomes" id="UP000466345">
    <property type="component" value="Unassembled WGS sequence"/>
</dbReference>
<feature type="compositionally biased region" description="Low complexity" evidence="1">
    <location>
        <begin position="25"/>
        <end position="35"/>
    </location>
</feature>
<feature type="compositionally biased region" description="Basic residues" evidence="1">
    <location>
        <begin position="12"/>
        <end position="23"/>
    </location>
</feature>
<protein>
    <submittedName>
        <fullName evidence="3">Uncharacterized protein</fullName>
    </submittedName>
</protein>
<dbReference type="AlphaFoldDB" id="A0A7K0CH15"/>
<keyword evidence="2" id="KW-0472">Membrane</keyword>
<evidence type="ECO:0000256" key="2">
    <source>
        <dbReference type="SAM" id="Phobius"/>
    </source>
</evidence>
<evidence type="ECO:0000313" key="3">
    <source>
        <dbReference type="EMBL" id="MQY12738.1"/>
    </source>
</evidence>
<comment type="caution">
    <text evidence="3">The sequence shown here is derived from an EMBL/GenBank/DDBJ whole genome shotgun (WGS) entry which is preliminary data.</text>
</comment>